<reference evidence="1" key="1">
    <citation type="journal article" date="2021" name="Proc. Natl. Acad. Sci. U.S.A.">
        <title>A Catalog of Tens of Thousands of Viruses from Human Metagenomes Reveals Hidden Associations with Chronic Diseases.</title>
        <authorList>
            <person name="Tisza M.J."/>
            <person name="Buck C.B."/>
        </authorList>
    </citation>
    <scope>NUCLEOTIDE SEQUENCE</scope>
    <source>
        <strain evidence="1">CtCo31</strain>
    </source>
</reference>
<accession>A0A8S5UME7</accession>
<dbReference type="EMBL" id="BK016109">
    <property type="protein sequence ID" value="DAF95595.1"/>
    <property type="molecule type" value="Genomic_DNA"/>
</dbReference>
<evidence type="ECO:0000313" key="1">
    <source>
        <dbReference type="EMBL" id="DAF95595.1"/>
    </source>
</evidence>
<name>A0A8S5UME7_9CAUD</name>
<proteinExistence type="predicted"/>
<organism evidence="1">
    <name type="scientific">Myoviridae sp. ctCo31</name>
    <dbReference type="NCBI Taxonomy" id="2825053"/>
    <lineage>
        <taxon>Viruses</taxon>
        <taxon>Duplodnaviria</taxon>
        <taxon>Heunggongvirae</taxon>
        <taxon>Uroviricota</taxon>
        <taxon>Caudoviricetes</taxon>
    </lineage>
</organism>
<protein>
    <submittedName>
        <fullName evidence="1">Uncharacterized protein</fullName>
    </submittedName>
</protein>
<sequence length="31" mass="3858">MFLLFLLRLLLKYSSFYYPIKIKRNVATYEL</sequence>